<evidence type="ECO:0000256" key="1">
    <source>
        <dbReference type="ARBA" id="ARBA00004431"/>
    </source>
</evidence>
<evidence type="ECO:0000256" key="4">
    <source>
        <dbReference type="ARBA" id="ARBA00022969"/>
    </source>
</evidence>
<reference evidence="7 8" key="1">
    <citation type="submission" date="2020-05" db="EMBL/GenBank/DDBJ databases">
        <title>MicrobeNet Type strains.</title>
        <authorList>
            <person name="Nicholson A.C."/>
        </authorList>
    </citation>
    <scope>NUCLEOTIDE SEQUENCE [LARGE SCALE GENOMIC DNA]</scope>
    <source>
        <strain evidence="7 8">JCM 14547</strain>
    </source>
</reference>
<dbReference type="GO" id="GO:0000917">
    <property type="term" value="P:division septum assembly"/>
    <property type="evidence" value="ECO:0007669"/>
    <property type="project" value="UniProtKB-KW"/>
</dbReference>
<evidence type="ECO:0000313" key="7">
    <source>
        <dbReference type="EMBL" id="NNH24757.1"/>
    </source>
</evidence>
<dbReference type="RefSeq" id="WP_171204464.1">
    <property type="nucleotide sequence ID" value="NZ_BAAANP010000028.1"/>
</dbReference>
<dbReference type="Proteomes" id="UP000555552">
    <property type="component" value="Unassembled WGS sequence"/>
</dbReference>
<comment type="subcellular location">
    <subcellularLocation>
        <location evidence="1">Cell septum</location>
    </subcellularLocation>
</comment>
<protein>
    <submittedName>
        <fullName evidence="7">SsgA family sporulation/cell division regulator</fullName>
    </submittedName>
</protein>
<sequence length="148" mass="15314">MSPVTPRSSGRPADVESPVDLRLVSPDGDAVALPVVLRYSADDPFAVTVAFGSSGEPGSDVQWVFARELLLAGLEAPSGDGDVRVWPAADGRPDTTCVALSSPDGRALLEAATSDLRAFVARTLAAVPRGGESRCMDLDAEIGHLLTA</sequence>
<comment type="similarity">
    <text evidence="2">Belongs to the SsgA family.</text>
</comment>
<dbReference type="Gene3D" id="2.30.31.20">
    <property type="entry name" value="Sporulation-specific cell division protein SsgB"/>
    <property type="match status" value="1"/>
</dbReference>
<keyword evidence="3 7" id="KW-0132">Cell division</keyword>
<dbReference type="AlphaFoldDB" id="A0A849BUZ9"/>
<evidence type="ECO:0000256" key="6">
    <source>
        <dbReference type="ARBA" id="ARBA00023306"/>
    </source>
</evidence>
<dbReference type="GO" id="GO:0030428">
    <property type="term" value="C:cell septum"/>
    <property type="evidence" value="ECO:0007669"/>
    <property type="project" value="UniProtKB-SubCell"/>
</dbReference>
<evidence type="ECO:0000256" key="2">
    <source>
        <dbReference type="ARBA" id="ARBA00009323"/>
    </source>
</evidence>
<keyword evidence="4" id="KW-0749">Sporulation</keyword>
<keyword evidence="6" id="KW-0131">Cell cycle</keyword>
<evidence type="ECO:0000256" key="3">
    <source>
        <dbReference type="ARBA" id="ARBA00022618"/>
    </source>
</evidence>
<gene>
    <name evidence="7" type="ORF">HLB09_17015</name>
</gene>
<dbReference type="GO" id="GO:0030435">
    <property type="term" value="P:sporulation resulting in formation of a cellular spore"/>
    <property type="evidence" value="ECO:0007669"/>
    <property type="project" value="UniProtKB-KW"/>
</dbReference>
<dbReference type="Pfam" id="PF04686">
    <property type="entry name" value="SsgA"/>
    <property type="match status" value="1"/>
</dbReference>
<organism evidence="7 8">
    <name type="scientific">Pseudokineococcus marinus</name>
    <dbReference type="NCBI Taxonomy" id="351215"/>
    <lineage>
        <taxon>Bacteria</taxon>
        <taxon>Bacillati</taxon>
        <taxon>Actinomycetota</taxon>
        <taxon>Actinomycetes</taxon>
        <taxon>Kineosporiales</taxon>
        <taxon>Kineosporiaceae</taxon>
        <taxon>Pseudokineococcus</taxon>
    </lineage>
</organism>
<dbReference type="InterPro" id="IPR006776">
    <property type="entry name" value="SsgB"/>
</dbReference>
<keyword evidence="8" id="KW-1185">Reference proteome</keyword>
<evidence type="ECO:0000256" key="5">
    <source>
        <dbReference type="ARBA" id="ARBA00023210"/>
    </source>
</evidence>
<accession>A0A849BUZ9</accession>
<proteinExistence type="inferred from homology"/>
<comment type="caution">
    <text evidence="7">The sequence shown here is derived from an EMBL/GenBank/DDBJ whole genome shotgun (WGS) entry which is preliminary data.</text>
</comment>
<evidence type="ECO:0000313" key="8">
    <source>
        <dbReference type="Proteomes" id="UP000555552"/>
    </source>
</evidence>
<keyword evidence="5" id="KW-0717">Septation</keyword>
<dbReference type="InterPro" id="IPR038658">
    <property type="entry name" value="SsgB_sf"/>
</dbReference>
<name>A0A849BUZ9_9ACTN</name>
<dbReference type="EMBL" id="JABEMA010000496">
    <property type="protein sequence ID" value="NNH24757.1"/>
    <property type="molecule type" value="Genomic_DNA"/>
</dbReference>